<dbReference type="AlphaFoldDB" id="A0A7H8XFU4"/>
<sequence>MSNTTDETAVLAAVRALEAASAPLRPQDWPALAEQRLRSQVQARLAVAGRQLINVKDQNGKPLGYVSAWSDDIVEQIAERRHSLRQKDLAILALIYLHTHVLANLLAEEVGPIGECLEAHEGPNGRDVIGDSELPEILRRLHMHELIDSVKRLGPAFKRLSPAQQRRLDENLVLLCRPNSQWAKQIRESRVK</sequence>
<evidence type="ECO:0000313" key="2">
    <source>
        <dbReference type="Proteomes" id="UP000509335"/>
    </source>
</evidence>
<dbReference type="Proteomes" id="UP000509335">
    <property type="component" value="Chromosome"/>
</dbReference>
<protein>
    <submittedName>
        <fullName evidence="1">Uncharacterized protein</fullName>
    </submittedName>
</protein>
<proteinExistence type="predicted"/>
<gene>
    <name evidence="1" type="ORF">HXZ27_06000</name>
</gene>
<name>A0A7H8XFU4_9ACTN</name>
<evidence type="ECO:0000313" key="1">
    <source>
        <dbReference type="EMBL" id="QLD23817.1"/>
    </source>
</evidence>
<dbReference type="EMBL" id="CP058322">
    <property type="protein sequence ID" value="QLD23817.1"/>
    <property type="molecule type" value="Genomic_DNA"/>
</dbReference>
<reference evidence="1 2" key="1">
    <citation type="submission" date="2020-07" db="EMBL/GenBank/DDBJ databases">
        <title>A bifunctional nitrone conjugated secondary metabolite targeting the ribosome.</title>
        <authorList>
            <person name="Limbrick E.M."/>
            <person name="Graf M."/>
            <person name="Derewacz D.K."/>
            <person name="Nguyen F."/>
            <person name="Spraggins J.M."/>
            <person name="Wieland M."/>
            <person name="Ynigez-Gutierrez A.E."/>
            <person name="Reisman B.J."/>
            <person name="Zinshteyn B."/>
            <person name="McCulloch K."/>
            <person name="Iverson T.M."/>
            <person name="Green R."/>
            <person name="Wilson D.N."/>
            <person name="Bachmann B.O."/>
        </authorList>
    </citation>
    <scope>NUCLEOTIDE SEQUENCE [LARGE SCALE GENOMIC DNA]</scope>
    <source>
        <strain evidence="2">aurantiaca</strain>
    </source>
</reference>
<accession>A0A7H8XFU4</accession>
<dbReference type="KEGG" id="mcab:HXZ27_06000"/>
<organism evidence="1 2">
    <name type="scientific">Micromonospora carbonacea</name>
    <dbReference type="NCBI Taxonomy" id="47853"/>
    <lineage>
        <taxon>Bacteria</taxon>
        <taxon>Bacillati</taxon>
        <taxon>Actinomycetota</taxon>
        <taxon>Actinomycetes</taxon>
        <taxon>Micromonosporales</taxon>
        <taxon>Micromonosporaceae</taxon>
        <taxon>Micromonospora</taxon>
    </lineage>
</organism>